<gene>
    <name evidence="2" type="ORF">Ari01nite_57170</name>
</gene>
<proteinExistence type="predicted"/>
<keyword evidence="3" id="KW-1185">Reference proteome</keyword>
<comment type="caution">
    <text evidence="2">The sequence shown here is derived from an EMBL/GenBank/DDBJ whole genome shotgun (WGS) entry which is preliminary data.</text>
</comment>
<feature type="compositionally biased region" description="Low complexity" evidence="1">
    <location>
        <begin position="60"/>
        <end position="72"/>
    </location>
</feature>
<protein>
    <submittedName>
        <fullName evidence="2">Uncharacterized protein</fullName>
    </submittedName>
</protein>
<reference evidence="2" key="1">
    <citation type="submission" date="2021-01" db="EMBL/GenBank/DDBJ databases">
        <title>Whole genome shotgun sequence of Actinoplanes rishiriensis NBRC 108556.</title>
        <authorList>
            <person name="Komaki H."/>
            <person name="Tamura T."/>
        </authorList>
    </citation>
    <scope>NUCLEOTIDE SEQUENCE</scope>
    <source>
        <strain evidence="2">NBRC 108556</strain>
    </source>
</reference>
<dbReference type="Proteomes" id="UP000636960">
    <property type="component" value="Unassembled WGS sequence"/>
</dbReference>
<dbReference type="AlphaFoldDB" id="A0A919K2W7"/>
<dbReference type="EMBL" id="BOMV01000060">
    <property type="protein sequence ID" value="GIE98252.1"/>
    <property type="molecule type" value="Genomic_DNA"/>
</dbReference>
<sequence length="128" mass="12742">MPTTQLVFLIVSVGSRGGPDGRRSTGGDELGRLVGFVARGGREDGAAEGAGGEEAGAEEGGVAPAGGAAAGEPPQPPETATRATVAAQIAILRIIRTPPEAEPIGRARDRTRSPKRAGARGATPRAPA</sequence>
<feature type="region of interest" description="Disordered" evidence="1">
    <location>
        <begin position="41"/>
        <end position="128"/>
    </location>
</feature>
<feature type="compositionally biased region" description="Low complexity" evidence="1">
    <location>
        <begin position="119"/>
        <end position="128"/>
    </location>
</feature>
<organism evidence="2 3">
    <name type="scientific">Paractinoplanes rishiriensis</name>
    <dbReference type="NCBI Taxonomy" id="1050105"/>
    <lineage>
        <taxon>Bacteria</taxon>
        <taxon>Bacillati</taxon>
        <taxon>Actinomycetota</taxon>
        <taxon>Actinomycetes</taxon>
        <taxon>Micromonosporales</taxon>
        <taxon>Micromonosporaceae</taxon>
        <taxon>Paractinoplanes</taxon>
    </lineage>
</organism>
<accession>A0A919K2W7</accession>
<evidence type="ECO:0000313" key="2">
    <source>
        <dbReference type="EMBL" id="GIE98252.1"/>
    </source>
</evidence>
<evidence type="ECO:0000256" key="1">
    <source>
        <dbReference type="SAM" id="MobiDB-lite"/>
    </source>
</evidence>
<name>A0A919K2W7_9ACTN</name>
<evidence type="ECO:0000313" key="3">
    <source>
        <dbReference type="Proteomes" id="UP000636960"/>
    </source>
</evidence>
<feature type="compositionally biased region" description="Basic and acidic residues" evidence="1">
    <location>
        <begin position="103"/>
        <end position="112"/>
    </location>
</feature>